<feature type="region of interest" description="Disordered" evidence="1">
    <location>
        <begin position="103"/>
        <end position="145"/>
    </location>
</feature>
<accession>A0A183JWL7</accession>
<feature type="compositionally biased region" description="Polar residues" evidence="1">
    <location>
        <begin position="103"/>
        <end position="118"/>
    </location>
</feature>
<organism evidence="4">
    <name type="scientific">Schistosoma curassoni</name>
    <dbReference type="NCBI Taxonomy" id="6186"/>
    <lineage>
        <taxon>Eukaryota</taxon>
        <taxon>Metazoa</taxon>
        <taxon>Spiralia</taxon>
        <taxon>Lophotrochozoa</taxon>
        <taxon>Platyhelminthes</taxon>
        <taxon>Trematoda</taxon>
        <taxon>Digenea</taxon>
        <taxon>Strigeidida</taxon>
        <taxon>Schistosomatoidea</taxon>
        <taxon>Schistosomatidae</taxon>
        <taxon>Schistosoma</taxon>
    </lineage>
</organism>
<dbReference type="Proteomes" id="UP000279833">
    <property type="component" value="Unassembled WGS sequence"/>
</dbReference>
<reference evidence="4" key="1">
    <citation type="submission" date="2016-06" db="UniProtKB">
        <authorList>
            <consortium name="WormBaseParasite"/>
        </authorList>
    </citation>
    <scope>IDENTIFICATION</scope>
</reference>
<sequence length="145" mass="16111">MLAFQQQLFKPVLGRLFTQPKNKESIYDADNGTVMDISEARPVEGLNLFIPEASCNIGKLPGSQQDNILLNAQEVVTIPDDQETKDHVDEALDPELNEALVSLSNSENKLQPGENYSSRDIGRDSYSENNWSSTTNAIVQNKTQN</sequence>
<protein>
    <submittedName>
        <fullName evidence="4">Ovule protein</fullName>
    </submittedName>
</protein>
<dbReference type="WBParaSite" id="SCUD_0000711201-mRNA-1">
    <property type="protein sequence ID" value="SCUD_0000711201-mRNA-1"/>
    <property type="gene ID" value="SCUD_0000711201"/>
</dbReference>
<evidence type="ECO:0000313" key="3">
    <source>
        <dbReference type="Proteomes" id="UP000279833"/>
    </source>
</evidence>
<dbReference type="EMBL" id="UZAK01032252">
    <property type="protein sequence ID" value="VDP24929.1"/>
    <property type="molecule type" value="Genomic_DNA"/>
</dbReference>
<reference evidence="2 3" key="2">
    <citation type="submission" date="2018-11" db="EMBL/GenBank/DDBJ databases">
        <authorList>
            <consortium name="Pathogen Informatics"/>
        </authorList>
    </citation>
    <scope>NUCLEOTIDE SEQUENCE [LARGE SCALE GENOMIC DNA]</scope>
    <source>
        <strain evidence="2">Dakar</strain>
        <strain evidence="3">Dakar, Senegal</strain>
    </source>
</reference>
<evidence type="ECO:0000256" key="1">
    <source>
        <dbReference type="SAM" id="MobiDB-lite"/>
    </source>
</evidence>
<evidence type="ECO:0000313" key="4">
    <source>
        <dbReference type="WBParaSite" id="SCUD_0000711201-mRNA-1"/>
    </source>
</evidence>
<evidence type="ECO:0000313" key="2">
    <source>
        <dbReference type="EMBL" id="VDP24929.1"/>
    </source>
</evidence>
<name>A0A183JWL7_9TREM</name>
<feature type="compositionally biased region" description="Polar residues" evidence="1">
    <location>
        <begin position="127"/>
        <end position="145"/>
    </location>
</feature>
<proteinExistence type="predicted"/>
<gene>
    <name evidence="2" type="ORF">SCUD_LOCUS7112</name>
</gene>
<keyword evidence="3" id="KW-1185">Reference proteome</keyword>
<dbReference type="AlphaFoldDB" id="A0A183JWL7"/>